<reference evidence="9" key="1">
    <citation type="submission" date="2022-07" db="EMBL/GenBank/DDBJ databases">
        <title>Phylogenomic reconstructions and comparative analyses of Kickxellomycotina fungi.</title>
        <authorList>
            <person name="Reynolds N.K."/>
            <person name="Stajich J.E."/>
            <person name="Barry K."/>
            <person name="Grigoriev I.V."/>
            <person name="Crous P."/>
            <person name="Smith M.E."/>
        </authorList>
    </citation>
    <scope>NUCLEOTIDE SEQUENCE</scope>
    <source>
        <strain evidence="9">NRRL 3115</strain>
    </source>
</reference>
<dbReference type="InterPro" id="IPR011701">
    <property type="entry name" value="MFS"/>
</dbReference>
<feature type="region of interest" description="Disordered" evidence="6">
    <location>
        <begin position="125"/>
        <end position="154"/>
    </location>
</feature>
<dbReference type="Pfam" id="PF07690">
    <property type="entry name" value="MFS_1"/>
    <property type="match status" value="2"/>
</dbReference>
<evidence type="ECO:0000259" key="8">
    <source>
        <dbReference type="PROSITE" id="PS50850"/>
    </source>
</evidence>
<comment type="caution">
    <text evidence="9">The sequence shown here is derived from an EMBL/GenBank/DDBJ whole genome shotgun (WGS) entry which is preliminary data.</text>
</comment>
<accession>A0A9W8G7E1</accession>
<gene>
    <name evidence="9" type="ORF">GGI25_003235</name>
</gene>
<dbReference type="OrthoDB" id="5086884at2759"/>
<dbReference type="PANTHER" id="PTHR23506">
    <property type="entry name" value="GH10249P"/>
    <property type="match status" value="1"/>
</dbReference>
<evidence type="ECO:0000256" key="1">
    <source>
        <dbReference type="ARBA" id="ARBA00004141"/>
    </source>
</evidence>
<evidence type="ECO:0000256" key="4">
    <source>
        <dbReference type="ARBA" id="ARBA00022989"/>
    </source>
</evidence>
<organism evidence="9 10">
    <name type="scientific">Coemansia spiralis</name>
    <dbReference type="NCBI Taxonomy" id="417178"/>
    <lineage>
        <taxon>Eukaryota</taxon>
        <taxon>Fungi</taxon>
        <taxon>Fungi incertae sedis</taxon>
        <taxon>Zoopagomycota</taxon>
        <taxon>Kickxellomycotina</taxon>
        <taxon>Kickxellomycetes</taxon>
        <taxon>Kickxellales</taxon>
        <taxon>Kickxellaceae</taxon>
        <taxon>Coemansia</taxon>
    </lineage>
</organism>
<evidence type="ECO:0000313" key="10">
    <source>
        <dbReference type="Proteomes" id="UP001151518"/>
    </source>
</evidence>
<dbReference type="InterPro" id="IPR020846">
    <property type="entry name" value="MFS_dom"/>
</dbReference>
<keyword evidence="2" id="KW-0813">Transport</keyword>
<feature type="transmembrane region" description="Helical" evidence="7">
    <location>
        <begin position="717"/>
        <end position="736"/>
    </location>
</feature>
<feature type="transmembrane region" description="Helical" evidence="7">
    <location>
        <begin position="353"/>
        <end position="371"/>
    </location>
</feature>
<proteinExistence type="predicted"/>
<name>A0A9W8G7E1_9FUNG</name>
<feature type="compositionally biased region" description="Polar residues" evidence="6">
    <location>
        <begin position="584"/>
        <end position="597"/>
    </location>
</feature>
<sequence length="770" mass="82105">MLIFRLINGMASGIACTLLYTVVGDVYPANLLGFKVAIIYFCNNIAYTIGPICGQKLYELDGVRAAGAIVIALGVLEFILVYVLLEDSLVLRGLLQSHETPSSPLPLAPCDVGILTPHCHNSNASIKSSEDGASYTPREANNATIGIPEGKESHDRLRTSDSTISLNNDGIPVTTSFWRLFLKLPVLIATISIIVSMGIQCLLESVVPLHIDDLGESDKGGITFVIYGLALTILVPVIGQVSNWLIGRYGEQARYYVMIFGSLTSILTLALLAFGKTYGVMMVAYSFYAISNLSLCIPAQSSYGDFSNYLGADSMARSYAIASIAWSIGAIAFPPIGTALYDSAGFSKPTFGLVVTSLVYTLTIACIPDLLQSSMHVPRASNGIITTAFGVGGLIGGSCIGYISDRTQNRIVPQLAAATLYIVSGCIFFFSKSFYQIVIFRIVLGIASSIADTMLFTTVADVYPANLLGLKMSVIFVFDNIGNMLGPLLGGKAYEKMGVRGIAVISMGLGAAELLMLLLFVRNSLDIRRMITSTSVAQAASASNLAFESTIVSACPSSHASLVEAPSSVNPTRASIELLEPKNSKSLPCTPDSSEASINLDKTESTKRNKSMQLYKLLLQLPVVGPVVSIFVATGMQSVVETIIPLRLYDRFGYSPSTISIAFLIVGAVLIVAMPIVGYVNDAVILKYGEAMRYYTIALGAALMLLSLVVTAAASKYALLIFGYAVFAITAMIVIVPAQSAFGDFINTAESHAMAQCYSLAPFKAMLIDD</sequence>
<feature type="transmembrane region" description="Helical" evidence="7">
    <location>
        <begin position="692"/>
        <end position="711"/>
    </location>
</feature>
<feature type="transmembrane region" description="Helical" evidence="7">
    <location>
        <begin position="320"/>
        <end position="341"/>
    </location>
</feature>
<dbReference type="InterPro" id="IPR036259">
    <property type="entry name" value="MFS_trans_sf"/>
</dbReference>
<feature type="domain" description="Major facilitator superfamily (MFS) profile" evidence="8">
    <location>
        <begin position="345"/>
        <end position="770"/>
    </location>
</feature>
<feature type="transmembrane region" description="Helical" evidence="7">
    <location>
        <begin position="437"/>
        <end position="456"/>
    </location>
</feature>
<comment type="subcellular location">
    <subcellularLocation>
        <location evidence="1">Membrane</location>
        <topology evidence="1">Multi-pass membrane protein</topology>
    </subcellularLocation>
</comment>
<dbReference type="PROSITE" id="PS51257">
    <property type="entry name" value="PROKAR_LIPOPROTEIN"/>
    <property type="match status" value="1"/>
</dbReference>
<feature type="region of interest" description="Disordered" evidence="6">
    <location>
        <begin position="583"/>
        <end position="602"/>
    </location>
</feature>
<feature type="transmembrane region" description="Helical" evidence="7">
    <location>
        <begin position="659"/>
        <end position="680"/>
    </location>
</feature>
<evidence type="ECO:0000256" key="6">
    <source>
        <dbReference type="SAM" id="MobiDB-lite"/>
    </source>
</evidence>
<feature type="transmembrane region" description="Helical" evidence="7">
    <location>
        <begin position="415"/>
        <end position="431"/>
    </location>
</feature>
<keyword evidence="3 7" id="KW-0812">Transmembrane</keyword>
<dbReference type="InterPro" id="IPR050930">
    <property type="entry name" value="MFS_Vesicular_Transporter"/>
</dbReference>
<dbReference type="Proteomes" id="UP001151518">
    <property type="component" value="Unassembled WGS sequence"/>
</dbReference>
<feature type="transmembrane region" description="Helical" evidence="7">
    <location>
        <begin position="383"/>
        <end position="403"/>
    </location>
</feature>
<evidence type="ECO:0000256" key="7">
    <source>
        <dbReference type="SAM" id="Phobius"/>
    </source>
</evidence>
<dbReference type="PANTHER" id="PTHR23506:SF23">
    <property type="entry name" value="GH10249P"/>
    <property type="match status" value="1"/>
</dbReference>
<feature type="transmembrane region" description="Helical" evidence="7">
    <location>
        <begin position="282"/>
        <end position="300"/>
    </location>
</feature>
<dbReference type="Gene3D" id="1.20.1250.20">
    <property type="entry name" value="MFS general substrate transporter like domains"/>
    <property type="match status" value="3"/>
</dbReference>
<dbReference type="AlphaFoldDB" id="A0A9W8G7E1"/>
<dbReference type="EMBL" id="JANBTW010000034">
    <property type="protein sequence ID" value="KAJ2677140.1"/>
    <property type="molecule type" value="Genomic_DNA"/>
</dbReference>
<dbReference type="GO" id="GO:0022857">
    <property type="term" value="F:transmembrane transporter activity"/>
    <property type="evidence" value="ECO:0007669"/>
    <property type="project" value="InterPro"/>
</dbReference>
<evidence type="ECO:0000256" key="5">
    <source>
        <dbReference type="ARBA" id="ARBA00023136"/>
    </source>
</evidence>
<dbReference type="PROSITE" id="PS50850">
    <property type="entry name" value="MFS"/>
    <property type="match status" value="1"/>
</dbReference>
<feature type="transmembrane region" description="Helical" evidence="7">
    <location>
        <begin position="65"/>
        <end position="85"/>
    </location>
</feature>
<protein>
    <recommendedName>
        <fullName evidence="8">Major facilitator superfamily (MFS) profile domain-containing protein</fullName>
    </recommendedName>
</protein>
<keyword evidence="5 7" id="KW-0472">Membrane</keyword>
<feature type="transmembrane region" description="Helical" evidence="7">
    <location>
        <begin position="253"/>
        <end position="275"/>
    </location>
</feature>
<evidence type="ECO:0000313" key="9">
    <source>
        <dbReference type="EMBL" id="KAJ2677140.1"/>
    </source>
</evidence>
<evidence type="ECO:0000256" key="2">
    <source>
        <dbReference type="ARBA" id="ARBA00022448"/>
    </source>
</evidence>
<feature type="transmembrane region" description="Helical" evidence="7">
    <location>
        <begin position="617"/>
        <end position="639"/>
    </location>
</feature>
<dbReference type="GO" id="GO:0016020">
    <property type="term" value="C:membrane"/>
    <property type="evidence" value="ECO:0007669"/>
    <property type="project" value="UniProtKB-SubCell"/>
</dbReference>
<feature type="transmembrane region" description="Helical" evidence="7">
    <location>
        <begin position="501"/>
        <end position="521"/>
    </location>
</feature>
<evidence type="ECO:0000256" key="3">
    <source>
        <dbReference type="ARBA" id="ARBA00022692"/>
    </source>
</evidence>
<feature type="transmembrane region" description="Helical" evidence="7">
    <location>
        <begin position="224"/>
        <end position="247"/>
    </location>
</feature>
<keyword evidence="4 7" id="KW-1133">Transmembrane helix</keyword>
<dbReference type="SUPFAM" id="SSF103473">
    <property type="entry name" value="MFS general substrate transporter"/>
    <property type="match status" value="2"/>
</dbReference>
<feature type="transmembrane region" description="Helical" evidence="7">
    <location>
        <begin position="184"/>
        <end position="203"/>
    </location>
</feature>